<name>A0A4D9DQK7_9SAUR</name>
<organism evidence="1 2">
    <name type="scientific">Platysternon megacephalum</name>
    <name type="common">big-headed turtle</name>
    <dbReference type="NCBI Taxonomy" id="55544"/>
    <lineage>
        <taxon>Eukaryota</taxon>
        <taxon>Metazoa</taxon>
        <taxon>Chordata</taxon>
        <taxon>Craniata</taxon>
        <taxon>Vertebrata</taxon>
        <taxon>Euteleostomi</taxon>
        <taxon>Archelosauria</taxon>
        <taxon>Testudinata</taxon>
        <taxon>Testudines</taxon>
        <taxon>Cryptodira</taxon>
        <taxon>Durocryptodira</taxon>
        <taxon>Testudinoidea</taxon>
        <taxon>Platysternidae</taxon>
        <taxon>Platysternon</taxon>
    </lineage>
</organism>
<gene>
    <name evidence="1" type="ORF">DR999_PMT19330</name>
</gene>
<keyword evidence="2" id="KW-1185">Reference proteome</keyword>
<proteinExistence type="predicted"/>
<comment type="caution">
    <text evidence="1">The sequence shown here is derived from an EMBL/GenBank/DDBJ whole genome shotgun (WGS) entry which is preliminary data.</text>
</comment>
<protein>
    <submittedName>
        <fullName evidence="1">Angiotensinogen</fullName>
    </submittedName>
</protein>
<evidence type="ECO:0000313" key="1">
    <source>
        <dbReference type="EMBL" id="TFJ98707.1"/>
    </source>
</evidence>
<dbReference type="AlphaFoldDB" id="A0A4D9DQK7"/>
<accession>A0A4D9DQK7</accession>
<dbReference type="Proteomes" id="UP000297703">
    <property type="component" value="Unassembled WGS sequence"/>
</dbReference>
<reference evidence="1 2" key="2">
    <citation type="submission" date="2019-04" db="EMBL/GenBank/DDBJ databases">
        <title>The genome sequence of big-headed turtle.</title>
        <authorList>
            <person name="Gong S."/>
        </authorList>
    </citation>
    <scope>NUCLEOTIDE SEQUENCE [LARGE SCALE GENOMIC DNA]</scope>
    <source>
        <strain evidence="1">DO16091913</strain>
        <tissue evidence="1">Muscle</tissue>
    </source>
</reference>
<sequence length="123" mass="12922">MDPRCAFLSDLQEIKADPPQSFCSHPPHASPGLDSACFLGKAPANPACQAQLLGCFPRVECVQPLSSRAACLCAEPPSPHRAGFHTFSPQGSCTVGPQSRRRPGTEWCSAVAMAVCPDCSPAV</sequence>
<reference evidence="1 2" key="1">
    <citation type="submission" date="2019-04" db="EMBL/GenBank/DDBJ databases">
        <title>Draft genome of the big-headed turtle Platysternon megacephalum.</title>
        <authorList>
            <person name="Gong S."/>
        </authorList>
    </citation>
    <scope>NUCLEOTIDE SEQUENCE [LARGE SCALE GENOMIC DNA]</scope>
    <source>
        <strain evidence="1">DO16091913</strain>
        <tissue evidence="1">Muscle</tissue>
    </source>
</reference>
<evidence type="ECO:0000313" key="2">
    <source>
        <dbReference type="Proteomes" id="UP000297703"/>
    </source>
</evidence>
<dbReference type="EMBL" id="QXTE01000374">
    <property type="protein sequence ID" value="TFJ98707.1"/>
    <property type="molecule type" value="Genomic_DNA"/>
</dbReference>